<evidence type="ECO:0000313" key="8">
    <source>
        <dbReference type="EMBL" id="CAD8847450.1"/>
    </source>
</evidence>
<evidence type="ECO:0000256" key="5">
    <source>
        <dbReference type="SAM" id="Coils"/>
    </source>
</evidence>
<comment type="similarity">
    <text evidence="1">Belongs to the protein-tyrosine phosphatase family. Non-receptor class CDC14 subfamily.</text>
</comment>
<keyword evidence="3" id="KW-0378">Hydrolase</keyword>
<dbReference type="PROSITE" id="PS00383">
    <property type="entry name" value="TYR_PHOSPHATASE_1"/>
    <property type="match status" value="1"/>
</dbReference>
<dbReference type="PROSITE" id="PS50056">
    <property type="entry name" value="TYR_PHOSPHATASE_2"/>
    <property type="match status" value="1"/>
</dbReference>
<dbReference type="FunFam" id="3.90.190.10:FF:000006">
    <property type="entry name" value="Dual specificity protein phosphatase CDC14B"/>
    <property type="match status" value="1"/>
</dbReference>
<evidence type="ECO:0000256" key="1">
    <source>
        <dbReference type="ARBA" id="ARBA00007315"/>
    </source>
</evidence>
<dbReference type="SUPFAM" id="SSF52799">
    <property type="entry name" value="(Phosphotyrosine protein) phosphatases II"/>
    <property type="match status" value="1"/>
</dbReference>
<dbReference type="InterPro" id="IPR029021">
    <property type="entry name" value="Prot-tyrosine_phosphatase-like"/>
</dbReference>
<feature type="region of interest" description="Disordered" evidence="6">
    <location>
        <begin position="545"/>
        <end position="566"/>
    </location>
</feature>
<dbReference type="EC" id="3.1.3.48" evidence="2"/>
<accession>A0A7S1F7F8</accession>
<proteinExistence type="inferred from homology"/>
<dbReference type="Gene3D" id="3.90.190.10">
    <property type="entry name" value="Protein tyrosine phosphatase superfamily"/>
    <property type="match status" value="1"/>
</dbReference>
<evidence type="ECO:0000256" key="6">
    <source>
        <dbReference type="SAM" id="MobiDB-lite"/>
    </source>
</evidence>
<sequence>MASPWSQEQDQDGLPACTPQTLVPYMLQHNVKLVVQCNCPEREEEGERRRMLVYDPDALERAGVRHLRLPFEDGGCPSVDLIHTFLEEVEAVNGAFAVHCRSGLGRTATLIGIYAMRHLGFTARHFIAWSRVVRPGTVHGSQQQYLVNLEPHVVKHSSVPLQTLGERERLLLLPRRELRFWALDLDIAAAQTRGMSVPDIIDAILSVKAGRAEVEHVSGTGVARAVPQRVPGDGSTPWMPEHGATPPNRVAECVASDCDSLSVSAKVLAKSKLGTPDGDDWDEVLRYLQLFRAVQSEGALSWDSVRSHVDLLRVLTKPGPKAPSVDGIAALQAARQAAMSEGQRRDAELATILHESRDVQRETEELKQQLAQEREVRAAERANMQDTLKTSSRELETNEKRLETASSGVELLRCRAMRQGGLEAWQMERVDGLRRDILQTREETIRHKVRGELAQSRRNVADPPTPPRRESYRRDGLATTVPFSQSWKLGVCKADSEKPTFPEAKAGGVPNAASEQGTDSLSWDSVRQSIERLRDKCHQAAKEARREREAAVRSDACKVEGMNEAR</sequence>
<name>A0A7S1F7F8_NOCSC</name>
<dbReference type="InterPro" id="IPR016130">
    <property type="entry name" value="Tyr_Pase_AS"/>
</dbReference>
<protein>
    <recommendedName>
        <fullName evidence="2">protein-tyrosine-phosphatase</fullName>
        <ecNumber evidence="2">3.1.3.48</ecNumber>
    </recommendedName>
</protein>
<keyword evidence="5" id="KW-0175">Coiled coil</keyword>
<reference evidence="8" key="1">
    <citation type="submission" date="2021-01" db="EMBL/GenBank/DDBJ databases">
        <authorList>
            <person name="Corre E."/>
            <person name="Pelletier E."/>
            <person name="Niang G."/>
            <person name="Scheremetjew M."/>
            <person name="Finn R."/>
            <person name="Kale V."/>
            <person name="Holt S."/>
            <person name="Cochrane G."/>
            <person name="Meng A."/>
            <person name="Brown T."/>
            <person name="Cohen L."/>
        </authorList>
    </citation>
    <scope>NUCLEOTIDE SEQUENCE</scope>
</reference>
<feature type="domain" description="Tyrosine specific protein phosphatases" evidence="7">
    <location>
        <begin position="83"/>
        <end position="145"/>
    </location>
</feature>
<feature type="compositionally biased region" description="Polar residues" evidence="6">
    <location>
        <begin position="513"/>
        <end position="522"/>
    </location>
</feature>
<dbReference type="InterPro" id="IPR050561">
    <property type="entry name" value="PTP"/>
</dbReference>
<evidence type="ECO:0000259" key="7">
    <source>
        <dbReference type="PROSITE" id="PS50056"/>
    </source>
</evidence>
<evidence type="ECO:0000256" key="3">
    <source>
        <dbReference type="ARBA" id="ARBA00022801"/>
    </source>
</evidence>
<organism evidence="8">
    <name type="scientific">Noctiluca scintillans</name>
    <name type="common">Sea sparkle</name>
    <name type="synonym">Red tide dinoflagellate</name>
    <dbReference type="NCBI Taxonomy" id="2966"/>
    <lineage>
        <taxon>Eukaryota</taxon>
        <taxon>Sar</taxon>
        <taxon>Alveolata</taxon>
        <taxon>Dinophyceae</taxon>
        <taxon>Noctilucales</taxon>
        <taxon>Noctilucaceae</taxon>
        <taxon>Noctiluca</taxon>
    </lineage>
</organism>
<feature type="coiled-coil region" evidence="5">
    <location>
        <begin position="349"/>
        <end position="401"/>
    </location>
</feature>
<evidence type="ECO:0000256" key="2">
    <source>
        <dbReference type="ARBA" id="ARBA00013064"/>
    </source>
</evidence>
<dbReference type="InterPro" id="IPR000387">
    <property type="entry name" value="Tyr_Pase_dom"/>
</dbReference>
<keyword evidence="4" id="KW-0904">Protein phosphatase</keyword>
<evidence type="ECO:0000256" key="4">
    <source>
        <dbReference type="ARBA" id="ARBA00022912"/>
    </source>
</evidence>
<dbReference type="Pfam" id="PF22785">
    <property type="entry name" value="Tc-R-P"/>
    <property type="match status" value="1"/>
</dbReference>
<feature type="region of interest" description="Disordered" evidence="6">
    <location>
        <begin position="448"/>
        <end position="474"/>
    </location>
</feature>
<dbReference type="GO" id="GO:0004725">
    <property type="term" value="F:protein tyrosine phosphatase activity"/>
    <property type="evidence" value="ECO:0007669"/>
    <property type="project" value="UniProtKB-EC"/>
</dbReference>
<dbReference type="AlphaFoldDB" id="A0A7S1F7F8"/>
<gene>
    <name evidence="8" type="ORF">NSCI0253_LOCUS21800</name>
</gene>
<feature type="region of interest" description="Disordered" evidence="6">
    <location>
        <begin position="500"/>
        <end position="522"/>
    </location>
</feature>
<dbReference type="EMBL" id="HBFQ01030939">
    <property type="protein sequence ID" value="CAD8847450.1"/>
    <property type="molecule type" value="Transcribed_RNA"/>
</dbReference>
<dbReference type="PANTHER" id="PTHR23339">
    <property type="entry name" value="TYROSINE SPECIFIC PROTEIN PHOSPHATASE AND DUAL SPECIFICITY PROTEIN PHOSPHATASE"/>
    <property type="match status" value="1"/>
</dbReference>